<dbReference type="AlphaFoldDB" id="A0A2N3LBA6"/>
<gene>
    <name evidence="2" type="ORF">COO92_01190</name>
</gene>
<keyword evidence="3" id="KW-1185">Reference proteome</keyword>
<dbReference type="InterPro" id="IPR029063">
    <property type="entry name" value="SAM-dependent_MTases_sf"/>
</dbReference>
<dbReference type="Gene3D" id="3.40.50.150">
    <property type="entry name" value="Vaccinia Virus protein VP39"/>
    <property type="match status" value="1"/>
</dbReference>
<keyword evidence="2" id="KW-0808">Transferase</keyword>
<dbReference type="PANTHER" id="PTHR43591:SF24">
    <property type="entry name" value="2-METHOXY-6-POLYPRENYL-1,4-BENZOQUINOL METHYLASE, MITOCHONDRIAL"/>
    <property type="match status" value="1"/>
</dbReference>
<organism evidence="2 3">
    <name type="scientific">Thalassospira lohafexi</name>
    <dbReference type="NCBI Taxonomy" id="744227"/>
    <lineage>
        <taxon>Bacteria</taxon>
        <taxon>Pseudomonadati</taxon>
        <taxon>Pseudomonadota</taxon>
        <taxon>Alphaproteobacteria</taxon>
        <taxon>Rhodospirillales</taxon>
        <taxon>Thalassospiraceae</taxon>
        <taxon>Thalassospira</taxon>
    </lineage>
</organism>
<evidence type="ECO:0000259" key="1">
    <source>
        <dbReference type="Pfam" id="PF13847"/>
    </source>
</evidence>
<dbReference type="SUPFAM" id="SSF53335">
    <property type="entry name" value="S-adenosyl-L-methionine-dependent methyltransferases"/>
    <property type="match status" value="1"/>
</dbReference>
<dbReference type="InterPro" id="IPR025714">
    <property type="entry name" value="Methyltranfer_dom"/>
</dbReference>
<reference evidence="2 3" key="1">
    <citation type="submission" date="2017-09" db="EMBL/GenBank/DDBJ databases">
        <title>Biodiversity and function of Thalassospira species in the particle-attached aromatic-hydrocarbon-degrading consortia from the surface seawater of the China South Sea.</title>
        <authorList>
            <person name="Dong C."/>
            <person name="Lai Q."/>
            <person name="Shao Z."/>
        </authorList>
    </citation>
    <scope>NUCLEOTIDE SEQUENCE [LARGE SCALE GENOMIC DNA]</scope>
    <source>
        <strain evidence="2 3">139Z-12</strain>
    </source>
</reference>
<name>A0A2N3LBA6_9PROT</name>
<dbReference type="EMBL" id="NXGX01000001">
    <property type="protein sequence ID" value="PKR60017.1"/>
    <property type="molecule type" value="Genomic_DNA"/>
</dbReference>
<dbReference type="GO" id="GO:0008168">
    <property type="term" value="F:methyltransferase activity"/>
    <property type="evidence" value="ECO:0007669"/>
    <property type="project" value="UniProtKB-KW"/>
</dbReference>
<dbReference type="GO" id="GO:0032259">
    <property type="term" value="P:methylation"/>
    <property type="evidence" value="ECO:0007669"/>
    <property type="project" value="UniProtKB-KW"/>
</dbReference>
<accession>A0A2N3LBA6</accession>
<dbReference type="PANTHER" id="PTHR43591">
    <property type="entry name" value="METHYLTRANSFERASE"/>
    <property type="match status" value="1"/>
</dbReference>
<protein>
    <submittedName>
        <fullName evidence="2">Methyltransferase type 11</fullName>
    </submittedName>
</protein>
<proteinExistence type="predicted"/>
<keyword evidence="2" id="KW-0489">Methyltransferase</keyword>
<dbReference type="CDD" id="cd02440">
    <property type="entry name" value="AdoMet_MTases"/>
    <property type="match status" value="1"/>
</dbReference>
<evidence type="ECO:0000313" key="2">
    <source>
        <dbReference type="EMBL" id="PKR60017.1"/>
    </source>
</evidence>
<evidence type="ECO:0000313" key="3">
    <source>
        <dbReference type="Proteomes" id="UP000233332"/>
    </source>
</evidence>
<comment type="caution">
    <text evidence="2">The sequence shown here is derived from an EMBL/GenBank/DDBJ whole genome shotgun (WGS) entry which is preliminary data.</text>
</comment>
<dbReference type="Pfam" id="PF13847">
    <property type="entry name" value="Methyltransf_31"/>
    <property type="match status" value="1"/>
</dbReference>
<feature type="domain" description="Methyltransferase" evidence="1">
    <location>
        <begin position="36"/>
        <end position="132"/>
    </location>
</feature>
<dbReference type="RefSeq" id="WP_101299166.1">
    <property type="nucleotide sequence ID" value="NZ_NXGX01000001.1"/>
</dbReference>
<sequence length="263" mass="28426">MNSTSADIYEIAMGRWSRRLSRSFLDFVAAPSCGSLIDVGCGTGSLTLAAATRYPNAKIVGIDLMTDYLTEALRNTATNVRFETGDASALPFANDSFDTAFSQLLLNDLDGPAGAVGEMVRVTRAKGRIAATVWDRAGGLTFIRLFLDAAAILVDGSGEDLRKKVFDVPYQNEDALFDLWADAGLHDVDTTTIAVRMDFLDFDDYWQSLLGAHSLIREFFANLSPELAHDVQQATMRAFLGGKADGRRSLVASALAVRGIVPS</sequence>
<dbReference type="Proteomes" id="UP000233332">
    <property type="component" value="Unassembled WGS sequence"/>
</dbReference>